<name>A0A132B5Q4_MOLSC</name>
<dbReference type="Proteomes" id="UP000070700">
    <property type="component" value="Unassembled WGS sequence"/>
</dbReference>
<keyword evidence="1" id="KW-0472">Membrane</keyword>
<dbReference type="OrthoDB" id="5428890at2759"/>
<dbReference type="GeneID" id="28831479"/>
<dbReference type="EMBL" id="KQ947442">
    <property type="protein sequence ID" value="KUJ06997.1"/>
    <property type="molecule type" value="Genomic_DNA"/>
</dbReference>
<organism evidence="2 3">
    <name type="scientific">Mollisia scopiformis</name>
    <name type="common">Conifer needle endophyte fungus</name>
    <name type="synonym">Phialocephala scopiformis</name>
    <dbReference type="NCBI Taxonomy" id="149040"/>
    <lineage>
        <taxon>Eukaryota</taxon>
        <taxon>Fungi</taxon>
        <taxon>Dikarya</taxon>
        <taxon>Ascomycota</taxon>
        <taxon>Pezizomycotina</taxon>
        <taxon>Leotiomycetes</taxon>
        <taxon>Helotiales</taxon>
        <taxon>Mollisiaceae</taxon>
        <taxon>Mollisia</taxon>
    </lineage>
</organism>
<dbReference type="AlphaFoldDB" id="A0A132B5Q4"/>
<accession>A0A132B5Q4</accession>
<keyword evidence="1" id="KW-1133">Transmembrane helix</keyword>
<reference evidence="2 3" key="1">
    <citation type="submission" date="2015-10" db="EMBL/GenBank/DDBJ databases">
        <title>Full genome of DAOMC 229536 Phialocephala scopiformis, a fungal endophyte of spruce producing the potent anti-insectan compound rugulosin.</title>
        <authorList>
            <consortium name="DOE Joint Genome Institute"/>
            <person name="Walker A.K."/>
            <person name="Frasz S.L."/>
            <person name="Seifert K.A."/>
            <person name="Miller J.D."/>
            <person name="Mondo S.J."/>
            <person name="Labutti K."/>
            <person name="Lipzen A."/>
            <person name="Dockter R."/>
            <person name="Kennedy M."/>
            <person name="Grigoriev I.V."/>
            <person name="Spatafora J.W."/>
        </authorList>
    </citation>
    <scope>NUCLEOTIDE SEQUENCE [LARGE SCALE GENOMIC DNA]</scope>
    <source>
        <strain evidence="2 3">CBS 120377</strain>
    </source>
</reference>
<evidence type="ECO:0000256" key="1">
    <source>
        <dbReference type="SAM" id="Phobius"/>
    </source>
</evidence>
<evidence type="ECO:0000313" key="3">
    <source>
        <dbReference type="Proteomes" id="UP000070700"/>
    </source>
</evidence>
<sequence>MTSQFPLGSVNNAHLQQLGEVLWSWEVCTECLAGKPCKSKDCPWPRSTHLTLYFQHYKLLTSLYECNIEEGQTSGLVSHEDIFKLIRQLQSNPELTKAELLRKLFPNFPIRDDQERALNLAARITMMVDCSASRQSSVLLEHGNHKIRWNNDVTFPQFLCDTFPQSVHPSIQDITQELRGTKLKKHARLCFKPTDDLRNHLRLDRKAAVVEIFHHTAFLKEQLRFTKDLKVESLSATDLAKLGVLPRALALEALDSIQKVLFPLAEPDSYKLLESLTSTSTSNFDTDVLRYVSSAIRKPEEDSMPYRYFGTRLADLHEELMNPTPRGVEKWFERNSGARFIMMATIAGVIFAIFLGMLSLGVAGFQAYVGYMSWKHPVIPLPTPQATAL</sequence>
<dbReference type="InParanoid" id="A0A132B5Q4"/>
<keyword evidence="3" id="KW-1185">Reference proteome</keyword>
<feature type="transmembrane region" description="Helical" evidence="1">
    <location>
        <begin position="340"/>
        <end position="365"/>
    </location>
</feature>
<dbReference type="RefSeq" id="XP_018061352.1">
    <property type="nucleotide sequence ID" value="XM_018221753.1"/>
</dbReference>
<dbReference type="KEGG" id="psco:LY89DRAFT_767316"/>
<keyword evidence="1" id="KW-0812">Transmembrane</keyword>
<evidence type="ECO:0000313" key="2">
    <source>
        <dbReference type="EMBL" id="KUJ06997.1"/>
    </source>
</evidence>
<proteinExistence type="predicted"/>
<protein>
    <submittedName>
        <fullName evidence="2">Uncharacterized protein</fullName>
    </submittedName>
</protein>
<gene>
    <name evidence="2" type="ORF">LY89DRAFT_767316</name>
</gene>